<protein>
    <submittedName>
        <fullName evidence="3">Uncharacterized protein</fullName>
    </submittedName>
</protein>
<accession>A0A7S1Z0T1</accession>
<feature type="chain" id="PRO_5031101972" evidence="2">
    <location>
        <begin position="21"/>
        <end position="246"/>
    </location>
</feature>
<proteinExistence type="predicted"/>
<feature type="compositionally biased region" description="Polar residues" evidence="1">
    <location>
        <begin position="223"/>
        <end position="232"/>
    </location>
</feature>
<feature type="compositionally biased region" description="Basic and acidic residues" evidence="1">
    <location>
        <begin position="213"/>
        <end position="222"/>
    </location>
</feature>
<sequence>MTRIVVGLLASALLTSATNASDVDVVMTPLPASQVEGGNNANSNGTPNSESNGGDCEFLADFLETLPGTFDCSCNLTDEDVAFGCDSTKSMEPICDEKGCIERMNFHMTVPFEDSGDTTMESCVGFGEDVTEGLENTDVCFYAVLSGENDSKIKSCRARIGDDECGCTVVDDGNEVEFDCGEHSDVCTGIMENNQVGAGIMPGVGMPRFSSRGNEDDVKNDVRSSISGSEGYQSPEYASLRGSSIQ</sequence>
<name>A0A7S1Z0T1_TRICV</name>
<feature type="region of interest" description="Disordered" evidence="1">
    <location>
        <begin position="204"/>
        <end position="246"/>
    </location>
</feature>
<keyword evidence="2" id="KW-0732">Signal</keyword>
<evidence type="ECO:0000256" key="2">
    <source>
        <dbReference type="SAM" id="SignalP"/>
    </source>
</evidence>
<feature type="signal peptide" evidence="2">
    <location>
        <begin position="1"/>
        <end position="20"/>
    </location>
</feature>
<reference evidence="3" key="1">
    <citation type="submission" date="2021-01" db="EMBL/GenBank/DDBJ databases">
        <authorList>
            <person name="Corre E."/>
            <person name="Pelletier E."/>
            <person name="Niang G."/>
            <person name="Scheremetjew M."/>
            <person name="Finn R."/>
            <person name="Kale V."/>
            <person name="Holt S."/>
            <person name="Cochrane G."/>
            <person name="Meng A."/>
            <person name="Brown T."/>
            <person name="Cohen L."/>
        </authorList>
    </citation>
    <scope>NUCLEOTIDE SEQUENCE</scope>
    <source>
        <strain evidence="3">Grunow 1884</strain>
    </source>
</reference>
<evidence type="ECO:0000313" key="3">
    <source>
        <dbReference type="EMBL" id="CAD9325221.1"/>
    </source>
</evidence>
<evidence type="ECO:0000256" key="1">
    <source>
        <dbReference type="SAM" id="MobiDB-lite"/>
    </source>
</evidence>
<dbReference type="AlphaFoldDB" id="A0A7S1Z0T1"/>
<dbReference type="EMBL" id="HBGO01005740">
    <property type="protein sequence ID" value="CAD9325221.1"/>
    <property type="molecule type" value="Transcribed_RNA"/>
</dbReference>
<organism evidence="3">
    <name type="scientific">Trieres chinensis</name>
    <name type="common">Marine centric diatom</name>
    <name type="synonym">Odontella sinensis</name>
    <dbReference type="NCBI Taxonomy" id="1514140"/>
    <lineage>
        <taxon>Eukaryota</taxon>
        <taxon>Sar</taxon>
        <taxon>Stramenopiles</taxon>
        <taxon>Ochrophyta</taxon>
        <taxon>Bacillariophyta</taxon>
        <taxon>Mediophyceae</taxon>
        <taxon>Biddulphiophycidae</taxon>
        <taxon>Eupodiscales</taxon>
        <taxon>Parodontellaceae</taxon>
        <taxon>Trieres</taxon>
    </lineage>
</organism>
<gene>
    <name evidence="3" type="ORF">OSIN01602_LOCUS3195</name>
</gene>